<dbReference type="AlphaFoldDB" id="A0A9Q6IKY5"/>
<dbReference type="InterPro" id="IPR052534">
    <property type="entry name" value="Extracell_DNA_Util/SecSys_Comp"/>
</dbReference>
<dbReference type="GO" id="GO:0043683">
    <property type="term" value="P:type IV pilus assembly"/>
    <property type="evidence" value="ECO:0007669"/>
    <property type="project" value="TreeGrafter"/>
</dbReference>
<evidence type="ECO:0000313" key="3">
    <source>
        <dbReference type="Proteomes" id="UP000248188"/>
    </source>
</evidence>
<name>A0A9Q6IKY5_9PSED</name>
<dbReference type="GO" id="GO:0043107">
    <property type="term" value="P:type IV pilus-dependent motility"/>
    <property type="evidence" value="ECO:0007669"/>
    <property type="project" value="TreeGrafter"/>
</dbReference>
<comment type="caution">
    <text evidence="2">The sequence shown here is derived from an EMBL/GenBank/DDBJ whole genome shotgun (WGS) entry which is preliminary data.</text>
</comment>
<feature type="transmembrane region" description="Helical" evidence="1">
    <location>
        <begin position="21"/>
        <end position="39"/>
    </location>
</feature>
<reference evidence="2 3" key="1">
    <citation type="submission" date="2018-06" db="EMBL/GenBank/DDBJ databases">
        <title>Pseudomonas diversity within urban Lake Michigan freshwaters.</title>
        <authorList>
            <person name="Batrich M."/>
            <person name="Hatzopoulos T."/>
            <person name="Putonti C."/>
        </authorList>
    </citation>
    <scope>NUCLEOTIDE SEQUENCE [LARGE SCALE GENOMIC DNA]</scope>
    <source>
        <strain evidence="2 3">MB-090624</strain>
    </source>
</reference>
<dbReference type="InterPro" id="IPR007813">
    <property type="entry name" value="PilN"/>
</dbReference>
<dbReference type="Pfam" id="PF05137">
    <property type="entry name" value="PilN"/>
    <property type="match status" value="1"/>
</dbReference>
<gene>
    <name evidence="2" type="ORF">DMX08_01425</name>
</gene>
<dbReference type="OrthoDB" id="5296173at2"/>
<evidence type="ECO:0000313" key="2">
    <source>
        <dbReference type="EMBL" id="PYC43811.1"/>
    </source>
</evidence>
<keyword evidence="1" id="KW-0472">Membrane</keyword>
<sequence>MAGINLLPWREAARALRRRRFLQALAAMLVLGVGLVLLADACIDRLIGRQQARNQYLRQATTGLDNQIATIHQLKVQRQQLVERMGIIEDLQGSRSASVRIFQQLARSLPAGLYFTEVGLLGQSLSISGAAESNQRVSELMRNLQSAEGFAAPSLTEVKHVVAADQGLGNLFRLNVGWMPLLPQEAPR</sequence>
<organism evidence="2 3">
    <name type="scientific">Pseudomonas protegens</name>
    <dbReference type="NCBI Taxonomy" id="380021"/>
    <lineage>
        <taxon>Bacteria</taxon>
        <taxon>Pseudomonadati</taxon>
        <taxon>Pseudomonadota</taxon>
        <taxon>Gammaproteobacteria</taxon>
        <taxon>Pseudomonadales</taxon>
        <taxon>Pseudomonadaceae</taxon>
        <taxon>Pseudomonas</taxon>
    </lineage>
</organism>
<accession>A0A9Q6IKY5</accession>
<dbReference type="PANTHER" id="PTHR40278">
    <property type="entry name" value="DNA UTILIZATION PROTEIN HOFN"/>
    <property type="match status" value="1"/>
</dbReference>
<dbReference type="EMBL" id="QJRN01000001">
    <property type="protein sequence ID" value="PYC43811.1"/>
    <property type="molecule type" value="Genomic_DNA"/>
</dbReference>
<evidence type="ECO:0000256" key="1">
    <source>
        <dbReference type="SAM" id="Phobius"/>
    </source>
</evidence>
<protein>
    <submittedName>
        <fullName evidence="2">Pilus assembly protein PilN</fullName>
    </submittedName>
</protein>
<keyword evidence="1" id="KW-0812">Transmembrane</keyword>
<dbReference type="PANTHER" id="PTHR40278:SF2">
    <property type="entry name" value="TYPE IV PILUS INNER MEMBRANE COMPONENT PILN"/>
    <property type="match status" value="1"/>
</dbReference>
<dbReference type="Proteomes" id="UP000248188">
    <property type="component" value="Unassembled WGS sequence"/>
</dbReference>
<dbReference type="RefSeq" id="WP_102882085.1">
    <property type="nucleotide sequence ID" value="NZ_JAUTCK010000004.1"/>
</dbReference>
<keyword evidence="1" id="KW-1133">Transmembrane helix</keyword>
<proteinExistence type="predicted"/>